<dbReference type="Proteomes" id="UP001484535">
    <property type="component" value="Unassembled WGS sequence"/>
</dbReference>
<dbReference type="EMBL" id="JBDLBR010000001">
    <property type="protein sequence ID" value="MEN7535589.1"/>
    <property type="molecule type" value="Genomic_DNA"/>
</dbReference>
<dbReference type="Gene3D" id="1.10.3020.10">
    <property type="entry name" value="alpha-amino acid ester hydrolase ( Helical cap domain)"/>
    <property type="match status" value="1"/>
</dbReference>
<evidence type="ECO:0000313" key="5">
    <source>
        <dbReference type="Proteomes" id="UP001484535"/>
    </source>
</evidence>
<dbReference type="InterPro" id="IPR008979">
    <property type="entry name" value="Galactose-bd-like_sf"/>
</dbReference>
<dbReference type="SUPFAM" id="SSF53474">
    <property type="entry name" value="alpha/beta-Hydrolases"/>
    <property type="match status" value="2"/>
</dbReference>
<dbReference type="InterPro" id="IPR050261">
    <property type="entry name" value="FrsA_esterase"/>
</dbReference>
<keyword evidence="5" id="KW-1185">Reference proteome</keyword>
<sequence>MFGRLVIVFAALLATATGASAEEYSDYVRESVYVPVRDGTRLAVNIYRPANEDQVAEESLPVIFVFTPYRARYYDGEGQVREAALQDSLALRSLIRAGYIVAVADVRGKGASFGSRFGFQSRQEALDGHDLVEWLAARPYSSGSVGMVGCSYLGGTTMHTASTAPPSLKAIFTGATDWDKYDFVRRGGITAQFNTRPDEPLSDDLASVPMDADGDGTLLREAVSQHADNTPMAGLWYSMPYRDSVSPYTNSAFWQEAGVWRYADAIRDAGIATYMWSNWNDEPTSAMIVSAANLGSRLLVGPGTHCETPKNFDFTGEIVRYFDFHLKGADNGFDEQPRVTYWEHEQGTDGRYVQAENLPGAESETLTYYFAGREDRSDTLRGGTLVTRPGSSGETTFAVDYDVANDAYFAFWPEPLDEHGLVYDTAPLTAPMELLGFPVAHVTIKVDRPDADVFVYLEEVNAAGDSEVLSFGRLKASNRAVSTPPWNNLHLPWHSGFEADAAPIPEGETVELPIPMLATTRTIPAGSRLRFVVTGADPRQRNLADLRQDPAPRITVLHGWEASSRIDLPVKAHAPSDRGTEAVAAAEGQIGEPSGTGPYPAVAQAREDAPGYTIYRPALLPDRPLPVVLWGNGGCRDNGLSASRALREFASHGFLVIANGAPREESPLQTEWPDLEAEAAAPRSGGSPIPDQTSVEQYLAAIDWAEKAARDPSDPLFAAIDASKVAALGHSCGGLQAISAGADPRISTVLAFGSGVYNRPGTGLSGVPVTKADLAKLHTPIGYIVGGPADMAYPNASDDFEQIDHLPVLLAELPVGHGGTLAMSNGGDWARVGSNWLRWTLFGDQSAGREFIGDDCGLCASYGWSIKRKNFPE</sequence>
<dbReference type="InterPro" id="IPR013736">
    <property type="entry name" value="Xaa-Pro_dipept_C"/>
</dbReference>
<evidence type="ECO:0000259" key="3">
    <source>
        <dbReference type="SMART" id="SM00939"/>
    </source>
</evidence>
<feature type="domain" description="Xaa-Pro dipeptidyl-peptidase C-terminal" evidence="3">
    <location>
        <begin position="319"/>
        <end position="567"/>
    </location>
</feature>
<dbReference type="Gene3D" id="3.40.50.1820">
    <property type="entry name" value="alpha/beta hydrolase"/>
    <property type="match status" value="2"/>
</dbReference>
<dbReference type="Gene3D" id="2.60.120.260">
    <property type="entry name" value="Galactose-binding domain-like"/>
    <property type="match status" value="1"/>
</dbReference>
<dbReference type="NCBIfam" id="TIGR00976">
    <property type="entry name" value="CocE_NonD"/>
    <property type="match status" value="1"/>
</dbReference>
<dbReference type="SUPFAM" id="SSF49785">
    <property type="entry name" value="Galactose-binding domain-like"/>
    <property type="match status" value="1"/>
</dbReference>
<feature type="signal peptide" evidence="2">
    <location>
        <begin position="1"/>
        <end position="21"/>
    </location>
</feature>
<comment type="caution">
    <text evidence="4">The sequence shown here is derived from an EMBL/GenBank/DDBJ whole genome shotgun (WGS) entry which is preliminary data.</text>
</comment>
<dbReference type="SMART" id="SM00939">
    <property type="entry name" value="PepX_C"/>
    <property type="match status" value="1"/>
</dbReference>
<evidence type="ECO:0000313" key="4">
    <source>
        <dbReference type="EMBL" id="MEN7535589.1"/>
    </source>
</evidence>
<dbReference type="Pfam" id="PF02129">
    <property type="entry name" value="Peptidase_S15"/>
    <property type="match status" value="1"/>
</dbReference>
<dbReference type="InterPro" id="IPR000383">
    <property type="entry name" value="Xaa-Pro-like_dom"/>
</dbReference>
<reference evidence="4 5" key="1">
    <citation type="submission" date="2024-05" db="EMBL/GenBank/DDBJ databases">
        <authorList>
            <person name="Park S."/>
        </authorList>
    </citation>
    <scope>NUCLEOTIDE SEQUENCE [LARGE SCALE GENOMIC DNA]</scope>
    <source>
        <strain evidence="4 5">DGU5</strain>
    </source>
</reference>
<organism evidence="4 5">
    <name type="scientific">Aurantiacibacter flavus</name>
    <dbReference type="NCBI Taxonomy" id="3145232"/>
    <lineage>
        <taxon>Bacteria</taxon>
        <taxon>Pseudomonadati</taxon>
        <taxon>Pseudomonadota</taxon>
        <taxon>Alphaproteobacteria</taxon>
        <taxon>Sphingomonadales</taxon>
        <taxon>Erythrobacteraceae</taxon>
        <taxon>Aurantiacibacter</taxon>
    </lineage>
</organism>
<dbReference type="InterPro" id="IPR005674">
    <property type="entry name" value="CocE/Ser_esterase"/>
</dbReference>
<gene>
    <name evidence="4" type="ORF">ABDJ38_00175</name>
</gene>
<evidence type="ECO:0000256" key="1">
    <source>
        <dbReference type="ARBA" id="ARBA00022801"/>
    </source>
</evidence>
<feature type="chain" id="PRO_5045099001" evidence="2">
    <location>
        <begin position="22"/>
        <end position="873"/>
    </location>
</feature>
<keyword evidence="1 4" id="KW-0378">Hydrolase</keyword>
<keyword evidence="2" id="KW-0732">Signal</keyword>
<accession>A0ABV0CRT5</accession>
<protein>
    <submittedName>
        <fullName evidence="4">CocE/NonD family hydrolase</fullName>
    </submittedName>
</protein>
<dbReference type="PANTHER" id="PTHR22946">
    <property type="entry name" value="DIENELACTONE HYDROLASE DOMAIN-CONTAINING PROTEIN-RELATED"/>
    <property type="match status" value="1"/>
</dbReference>
<evidence type="ECO:0000256" key="2">
    <source>
        <dbReference type="SAM" id="SignalP"/>
    </source>
</evidence>
<name>A0ABV0CRT5_9SPHN</name>
<dbReference type="InterPro" id="IPR029058">
    <property type="entry name" value="AB_hydrolase_fold"/>
</dbReference>
<dbReference type="PANTHER" id="PTHR22946:SF9">
    <property type="entry name" value="POLYKETIDE TRANSFERASE AF380"/>
    <property type="match status" value="1"/>
</dbReference>
<proteinExistence type="predicted"/>
<dbReference type="Pfam" id="PF08530">
    <property type="entry name" value="PepX_C"/>
    <property type="match status" value="1"/>
</dbReference>
<dbReference type="GO" id="GO:0016787">
    <property type="term" value="F:hydrolase activity"/>
    <property type="evidence" value="ECO:0007669"/>
    <property type="project" value="UniProtKB-KW"/>
</dbReference>